<gene>
    <name evidence="6 8" type="primary">ruvA</name>
    <name evidence="8" type="ORF">MYB_00785</name>
</gene>
<proteinExistence type="inferred from homology"/>
<comment type="function">
    <text evidence="6">The RuvA-RuvB-RuvC complex processes Holliday junction (HJ) DNA during genetic recombination and DNA repair, while the RuvA-RuvB complex plays an important role in the rescue of blocked DNA replication forks via replication fork reversal (RFR). RuvA specifically binds to HJ cruciform DNA, conferring on it an open structure. The RuvB hexamer acts as an ATP-dependent pump, pulling dsDNA into and through the RuvAB complex. HJ branch migration allows RuvC to scan DNA until it finds its consensus sequence, where it cleaves and resolves the cruciform DNA.</text>
</comment>
<evidence type="ECO:0000313" key="9">
    <source>
        <dbReference type="Proteomes" id="UP000019229"/>
    </source>
</evidence>
<dbReference type="STRING" id="743966.MYB_00785"/>
<dbReference type="GO" id="GO:0006310">
    <property type="term" value="P:DNA recombination"/>
    <property type="evidence" value="ECO:0007669"/>
    <property type="project" value="UniProtKB-UniRule"/>
</dbReference>
<evidence type="ECO:0000259" key="7">
    <source>
        <dbReference type="Pfam" id="PF07499"/>
    </source>
</evidence>
<dbReference type="GO" id="GO:0048476">
    <property type="term" value="C:Holliday junction resolvase complex"/>
    <property type="evidence" value="ECO:0007669"/>
    <property type="project" value="UniProtKB-UniRule"/>
</dbReference>
<dbReference type="Pfam" id="PF14520">
    <property type="entry name" value="HHH_5"/>
    <property type="match status" value="1"/>
</dbReference>
<dbReference type="GO" id="GO:0000400">
    <property type="term" value="F:four-way junction DNA binding"/>
    <property type="evidence" value="ECO:0007669"/>
    <property type="project" value="UniProtKB-UniRule"/>
</dbReference>
<feature type="region of interest" description="Domain III" evidence="6">
    <location>
        <begin position="149"/>
        <end position="217"/>
    </location>
</feature>
<feature type="domain" description="Holliday junction DNA helicase RuvA C-terminal" evidence="7">
    <location>
        <begin position="170"/>
        <end position="210"/>
    </location>
</feature>
<comment type="similarity">
    <text evidence="6">Belongs to the RuvA family.</text>
</comment>
<organism evidence="8 9">
    <name type="scientific">Mesomycoplasma bovoculi M165/69</name>
    <dbReference type="NCBI Taxonomy" id="743966"/>
    <lineage>
        <taxon>Bacteria</taxon>
        <taxon>Bacillati</taxon>
        <taxon>Mycoplasmatota</taxon>
        <taxon>Mycoplasmoidales</taxon>
        <taxon>Metamycoplasmataceae</taxon>
        <taxon>Mesomycoplasma</taxon>
    </lineage>
</organism>
<keyword evidence="4 6" id="KW-0233">DNA recombination</keyword>
<keyword evidence="9" id="KW-1185">Reference proteome</keyword>
<dbReference type="InterPro" id="IPR010994">
    <property type="entry name" value="RuvA_2-like"/>
</dbReference>
<keyword evidence="5 6" id="KW-0234">DNA repair</keyword>
<dbReference type="GO" id="GO:0005737">
    <property type="term" value="C:cytoplasm"/>
    <property type="evidence" value="ECO:0007669"/>
    <property type="project" value="UniProtKB-SubCell"/>
</dbReference>
<dbReference type="AlphaFoldDB" id="W5USH3"/>
<dbReference type="OrthoDB" id="5293449at2"/>
<dbReference type="PATRIC" id="fig|743966.3.peg.155"/>
<comment type="caution">
    <text evidence="6">Lacks conserved residue(s) required for the propagation of feature annotation.</text>
</comment>
<dbReference type="RefSeq" id="WP_025279594.1">
    <property type="nucleotide sequence ID" value="NZ_CP007154.1"/>
</dbReference>
<evidence type="ECO:0000256" key="5">
    <source>
        <dbReference type="ARBA" id="ARBA00023204"/>
    </source>
</evidence>
<dbReference type="EMBL" id="CP007154">
    <property type="protein sequence ID" value="AHH45169.1"/>
    <property type="molecule type" value="Genomic_DNA"/>
</dbReference>
<dbReference type="Proteomes" id="UP000019229">
    <property type="component" value="Chromosome"/>
</dbReference>
<keyword evidence="8" id="KW-0547">Nucleotide-binding</keyword>
<dbReference type="InterPro" id="IPR011114">
    <property type="entry name" value="RuvA_C"/>
</dbReference>
<accession>W5USH3</accession>
<keyword evidence="8" id="KW-0067">ATP-binding</keyword>
<dbReference type="GO" id="GO:0006281">
    <property type="term" value="P:DNA repair"/>
    <property type="evidence" value="ECO:0007669"/>
    <property type="project" value="UniProtKB-UniRule"/>
</dbReference>
<comment type="domain">
    <text evidence="6">Has three domains with a flexible linker between the domains II and III and assumes an 'L' shape. Domain III is highly mobile and contacts RuvB.</text>
</comment>
<dbReference type="GO" id="GO:0009378">
    <property type="term" value="F:four-way junction helicase activity"/>
    <property type="evidence" value="ECO:0007669"/>
    <property type="project" value="InterPro"/>
</dbReference>
<dbReference type="SUPFAM" id="SSF47781">
    <property type="entry name" value="RuvA domain 2-like"/>
    <property type="match status" value="1"/>
</dbReference>
<evidence type="ECO:0000256" key="3">
    <source>
        <dbReference type="ARBA" id="ARBA00023125"/>
    </source>
</evidence>
<evidence type="ECO:0000256" key="2">
    <source>
        <dbReference type="ARBA" id="ARBA00022763"/>
    </source>
</evidence>
<dbReference type="HAMAP" id="MF_00031">
    <property type="entry name" value="DNA_HJ_migration_RuvA"/>
    <property type="match status" value="1"/>
</dbReference>
<protein>
    <recommendedName>
        <fullName evidence="6">Holliday junction branch migration complex subunit RuvA</fullName>
    </recommendedName>
</protein>
<keyword evidence="8" id="KW-0347">Helicase</keyword>
<dbReference type="GO" id="GO:0005524">
    <property type="term" value="F:ATP binding"/>
    <property type="evidence" value="ECO:0007669"/>
    <property type="project" value="InterPro"/>
</dbReference>
<dbReference type="GO" id="GO:0009379">
    <property type="term" value="C:Holliday junction helicase complex"/>
    <property type="evidence" value="ECO:0007669"/>
    <property type="project" value="InterPro"/>
</dbReference>
<evidence type="ECO:0000256" key="6">
    <source>
        <dbReference type="HAMAP-Rule" id="MF_00031"/>
    </source>
</evidence>
<name>W5USH3_9BACT</name>
<comment type="subunit">
    <text evidence="6">Homotetramer. Forms an RuvA(8)-RuvB(12)-Holliday junction (HJ) complex. HJ DNA is sandwiched between 2 RuvA tetramers; dsDNA enters through RuvA and exits via RuvB. An RuvB hexamer assembles on each DNA strand where it exits the tetramer. Each RuvB hexamer is contacted by two RuvA subunits (via domain III) on 2 adjacent RuvB subunits; this complex drives branch migration. In the full resolvosome a probable DNA-RuvA(4)-RuvB(12)-RuvC(2) complex forms which resolves the HJ.</text>
</comment>
<comment type="subcellular location">
    <subcellularLocation>
        <location evidence="6">Cytoplasm</location>
    </subcellularLocation>
</comment>
<keyword evidence="1 6" id="KW-0963">Cytoplasm</keyword>
<dbReference type="NCBIfam" id="TIGR00084">
    <property type="entry name" value="ruvA"/>
    <property type="match status" value="1"/>
</dbReference>
<evidence type="ECO:0000256" key="1">
    <source>
        <dbReference type="ARBA" id="ARBA00022490"/>
    </source>
</evidence>
<keyword evidence="2 6" id="KW-0227">DNA damage</keyword>
<dbReference type="KEGG" id="mbc:MYB_00785"/>
<dbReference type="HOGENOM" id="CLU_087936_1_1_14"/>
<evidence type="ECO:0000256" key="4">
    <source>
        <dbReference type="ARBA" id="ARBA00023172"/>
    </source>
</evidence>
<dbReference type="Pfam" id="PF07499">
    <property type="entry name" value="RuvA_C"/>
    <property type="match status" value="1"/>
</dbReference>
<evidence type="ECO:0000313" key="8">
    <source>
        <dbReference type="EMBL" id="AHH45169.1"/>
    </source>
</evidence>
<keyword evidence="8" id="KW-0378">Hydrolase</keyword>
<dbReference type="InterPro" id="IPR000085">
    <property type="entry name" value="RuvA"/>
</dbReference>
<dbReference type="eggNOG" id="COG0632">
    <property type="taxonomic scope" value="Bacteria"/>
</dbReference>
<reference evidence="8" key="1">
    <citation type="journal article" date="2014" name="Genome Announc.">
        <title>Complete Genome Sequence of Mycoplasma bovoculi Strain M165/69T (ATCC 29104).</title>
        <authorList>
            <person name="Calcutt M.J."/>
            <person name="Foecking M.F."/>
        </authorList>
    </citation>
    <scope>NUCLEOTIDE SEQUENCE [LARGE SCALE GENOMIC DNA]</scope>
    <source>
        <strain evidence="8">M165/69</strain>
    </source>
</reference>
<dbReference type="Gene3D" id="1.10.150.20">
    <property type="entry name" value="5' to 3' exonuclease, C-terminal subdomain"/>
    <property type="match status" value="1"/>
</dbReference>
<keyword evidence="3 6" id="KW-0238">DNA-binding</keyword>
<sequence>MQIYKIGKIVSKNKNYLILEQGSNGFLIYVPDIDRFNKDENRKIYVYEYENDYSRITYGFENFKERVLFEDLISIQGIGPKTAISALNHGWLKIIDYIVSGNWKNIAKIQYVSERNAKQIVFEFQKKYAKMSELIKTPQIDLKSNKKLTEEEIIEQMFQKTNLEQKIAIELENTLKTLGFQKRQINYALANVEPSEDFEHLIEQAIKIISNAREFRN</sequence>